<dbReference type="RefSeq" id="WP_345695314.1">
    <property type="nucleotide sequence ID" value="NZ_BAABIS010000001.1"/>
</dbReference>
<name>A0ABP9DAG8_9ACTN</name>
<protein>
    <submittedName>
        <fullName evidence="2">Uncharacterized protein</fullName>
    </submittedName>
</protein>
<organism evidence="2 3">
    <name type="scientific">Kitasatospora terrestris</name>
    <dbReference type="NCBI Taxonomy" id="258051"/>
    <lineage>
        <taxon>Bacteria</taxon>
        <taxon>Bacillati</taxon>
        <taxon>Actinomycetota</taxon>
        <taxon>Actinomycetes</taxon>
        <taxon>Kitasatosporales</taxon>
        <taxon>Streptomycetaceae</taxon>
        <taxon>Kitasatospora</taxon>
    </lineage>
</organism>
<dbReference type="EMBL" id="BAABIS010000001">
    <property type="protein sequence ID" value="GAA4835356.1"/>
    <property type="molecule type" value="Genomic_DNA"/>
</dbReference>
<feature type="transmembrane region" description="Helical" evidence="1">
    <location>
        <begin position="7"/>
        <end position="25"/>
    </location>
</feature>
<sequence length="89" mass="9817">MRRTTSVISAVAHIVASILVIWILLDLFDANQANTVVRWFHNAADWLAAWSRGLFTVSNHTAQVLLDYGVPAVVYVVIGNLATRGRVVD</sequence>
<dbReference type="Proteomes" id="UP001501752">
    <property type="component" value="Unassembled WGS sequence"/>
</dbReference>
<evidence type="ECO:0000313" key="2">
    <source>
        <dbReference type="EMBL" id="GAA4835356.1"/>
    </source>
</evidence>
<accession>A0ABP9DAG8</accession>
<keyword evidence="1" id="KW-0472">Membrane</keyword>
<gene>
    <name evidence="2" type="ORF">GCM10023235_07590</name>
</gene>
<keyword evidence="1" id="KW-0812">Transmembrane</keyword>
<keyword evidence="1" id="KW-1133">Transmembrane helix</keyword>
<proteinExistence type="predicted"/>
<keyword evidence="3" id="KW-1185">Reference proteome</keyword>
<reference evidence="3" key="1">
    <citation type="journal article" date="2019" name="Int. J. Syst. Evol. Microbiol.">
        <title>The Global Catalogue of Microorganisms (GCM) 10K type strain sequencing project: providing services to taxonomists for standard genome sequencing and annotation.</title>
        <authorList>
            <consortium name="The Broad Institute Genomics Platform"/>
            <consortium name="The Broad Institute Genome Sequencing Center for Infectious Disease"/>
            <person name="Wu L."/>
            <person name="Ma J."/>
        </authorList>
    </citation>
    <scope>NUCLEOTIDE SEQUENCE [LARGE SCALE GENOMIC DNA]</scope>
    <source>
        <strain evidence="3">JCM 13006</strain>
    </source>
</reference>
<comment type="caution">
    <text evidence="2">The sequence shown here is derived from an EMBL/GenBank/DDBJ whole genome shotgun (WGS) entry which is preliminary data.</text>
</comment>
<evidence type="ECO:0000256" key="1">
    <source>
        <dbReference type="SAM" id="Phobius"/>
    </source>
</evidence>
<evidence type="ECO:0000313" key="3">
    <source>
        <dbReference type="Proteomes" id="UP001501752"/>
    </source>
</evidence>